<organism evidence="1 2">
    <name type="scientific">Paratrimastix pyriformis</name>
    <dbReference type="NCBI Taxonomy" id="342808"/>
    <lineage>
        <taxon>Eukaryota</taxon>
        <taxon>Metamonada</taxon>
        <taxon>Preaxostyla</taxon>
        <taxon>Paratrimastigidae</taxon>
        <taxon>Paratrimastix</taxon>
    </lineage>
</organism>
<dbReference type="Pfam" id="PF14769">
    <property type="entry name" value="CLAMP"/>
    <property type="match status" value="1"/>
</dbReference>
<sequence>MSLFLTWEDLKPEHVERYLEISTLEEITQFLSQLLHLNPEDTNDAILLDFHYYNLAFAVEAKFSPEKISTFFSLMKKTFDLSMSQPHWTWEESFAAFKELLIKHSVQRPPFSVQIFAYEDLSIIAEYALASFFRHYKLYQYSFIPKHVLNLETQSSFRTVTAPPRVEALAKAQPEAEILARNIEWPEEEKEKESLETFHFDAVNADTVTKAIQASLHSQMIELKKTLQAQLDEQERVVSEKLGLGGAPAAAAGGKK</sequence>
<evidence type="ECO:0000313" key="1">
    <source>
        <dbReference type="EMBL" id="KAJ4459707.1"/>
    </source>
</evidence>
<dbReference type="InterPro" id="IPR032727">
    <property type="entry name" value="CLAMP"/>
</dbReference>
<keyword evidence="1" id="KW-0282">Flagellum</keyword>
<comment type="caution">
    <text evidence="1">The sequence shown here is derived from an EMBL/GenBank/DDBJ whole genome shotgun (WGS) entry which is preliminary data.</text>
</comment>
<gene>
    <name evidence="1" type="ORF">PAPYR_4094</name>
</gene>
<reference evidence="1" key="1">
    <citation type="journal article" date="2022" name="bioRxiv">
        <title>Genomics of Preaxostyla Flagellates Illuminates Evolutionary Transitions and the Path Towards Mitochondrial Loss.</title>
        <authorList>
            <person name="Novak L.V.F."/>
            <person name="Treitli S.C."/>
            <person name="Pyrih J."/>
            <person name="Halakuc P."/>
            <person name="Pipaliya S.V."/>
            <person name="Vacek V."/>
            <person name="Brzon O."/>
            <person name="Soukal P."/>
            <person name="Eme L."/>
            <person name="Dacks J.B."/>
            <person name="Karnkowska A."/>
            <person name="Elias M."/>
            <person name="Hampl V."/>
        </authorList>
    </citation>
    <scope>NUCLEOTIDE SEQUENCE</scope>
    <source>
        <strain evidence="1">RCP-MX</strain>
    </source>
</reference>
<keyword evidence="1" id="KW-0966">Cell projection</keyword>
<proteinExistence type="predicted"/>
<dbReference type="PANTHER" id="PTHR28457">
    <property type="entry name" value="COILED-COIL DOMAIN-CONTAINING PROTEIN 189"/>
    <property type="match status" value="1"/>
</dbReference>
<name>A0ABQ8UPS2_9EUKA</name>
<dbReference type="Proteomes" id="UP001141327">
    <property type="component" value="Unassembled WGS sequence"/>
</dbReference>
<dbReference type="PANTHER" id="PTHR28457:SF1">
    <property type="entry name" value="CILIA- AND FLAGELLA-ASSOCIATED PROTEIN 119"/>
    <property type="match status" value="1"/>
</dbReference>
<protein>
    <submittedName>
        <fullName evidence="1">Flagellar associated protein</fullName>
    </submittedName>
</protein>
<keyword evidence="2" id="KW-1185">Reference proteome</keyword>
<keyword evidence="1" id="KW-0969">Cilium</keyword>
<dbReference type="EMBL" id="JAPMOS010000017">
    <property type="protein sequence ID" value="KAJ4459707.1"/>
    <property type="molecule type" value="Genomic_DNA"/>
</dbReference>
<evidence type="ECO:0000313" key="2">
    <source>
        <dbReference type="Proteomes" id="UP001141327"/>
    </source>
</evidence>
<accession>A0ABQ8UPS2</accession>